<name>A0A8I1W7G3_PLESH</name>
<comment type="subcellular location">
    <subcellularLocation>
        <location evidence="1">Cell inner membrane</location>
        <topology evidence="1">Multi-pass membrane protein</topology>
    </subcellularLocation>
</comment>
<dbReference type="PANTHER" id="PTHR32089">
    <property type="entry name" value="METHYL-ACCEPTING CHEMOTAXIS PROTEIN MCPB"/>
    <property type="match status" value="1"/>
</dbReference>
<evidence type="ECO:0000259" key="8">
    <source>
        <dbReference type="PROSITE" id="PS50885"/>
    </source>
</evidence>
<feature type="domain" description="Methyl-accepting transducer" evidence="7">
    <location>
        <begin position="428"/>
        <end position="664"/>
    </location>
</feature>
<dbReference type="InterPro" id="IPR004090">
    <property type="entry name" value="Chemotax_Me-accpt_rcpt"/>
</dbReference>
<dbReference type="SUPFAM" id="SSF58104">
    <property type="entry name" value="Methyl-accepting chemotaxis protein (MCP) signaling domain"/>
    <property type="match status" value="1"/>
</dbReference>
<keyword evidence="2" id="KW-0145">Chemotaxis</keyword>
<sequence length="700" mass="75456">MFAFRSIKHQITFTGGLSLLLAVSGVSAYCYSSFSGLSATIQHYFQSHTQESTAQWLETLADEEAQTISRTFEQALTSATTLSQILAGNRSSTQPLSREAATQLLRDVLDKNPDFLSVYSGWEKDAFDGNDLAYNGGNRYSQKSGNFAPYWNRGDGTLDLNPLGDYYATKASPTGIRASEWYLCPMESLSACAVDPSVYTVKGQQTLLSSFVVPVITGGKFQGLVGIDYSLNFLQQLAQQVSGEIFNGNSRVRIISPRGIIAADSGNNEAIGKTLSGADTEQIRQMLQQGKTQVLAQQGNLLVFAPISLRGVQQKWGVVLDVSEATALAKATAAERAIADEFRQAIWVQLLVGLALALFGMLGIGWAARAIAQPLNQVVAMLRRLSAAGGDLTQRLDIRRKDETGELAQEVNQLISHIHSIVTDVAGTTLTLQQAAGNSAVSSQQALRRTQLQLQEIEQIAAAVNEMSSTAHSVTDSAQMTASAVEQTRHAVERGQHVVNDTASSIQQLSTQVDSVAGEIQSLELQSQQIGTILDVIRNISDQTNLLALNAAIEAARAGEHGRGFAVVADEVRGLASKTQHSTTEIQAMIDSLRQTTSNAVATMSEGRQLSQQALNDIAHAVNALDEIVTAADQIQDMTTQIASAAEEQFAVTEDINRNIVNINQAASEVADGARKNNSDTQHMNELTAEVMTNLSRFRY</sequence>
<dbReference type="InterPro" id="IPR004089">
    <property type="entry name" value="MCPsignal_dom"/>
</dbReference>
<comment type="similarity">
    <text evidence="4">Belongs to the methyl-accepting chemotaxis (MCP) protein family.</text>
</comment>
<feature type="transmembrane region" description="Helical" evidence="6">
    <location>
        <begin position="346"/>
        <end position="368"/>
    </location>
</feature>
<keyword evidence="6" id="KW-1133">Transmembrane helix</keyword>
<dbReference type="SMART" id="SM00304">
    <property type="entry name" value="HAMP"/>
    <property type="match status" value="1"/>
</dbReference>
<dbReference type="FunFam" id="1.10.287.950:FF:000001">
    <property type="entry name" value="Methyl-accepting chemotaxis sensory transducer"/>
    <property type="match status" value="1"/>
</dbReference>
<dbReference type="SMART" id="SM00283">
    <property type="entry name" value="MA"/>
    <property type="match status" value="1"/>
</dbReference>
<dbReference type="PRINTS" id="PR00260">
    <property type="entry name" value="CHEMTRNSDUCR"/>
</dbReference>
<dbReference type="PROSITE" id="PS50885">
    <property type="entry name" value="HAMP"/>
    <property type="match status" value="1"/>
</dbReference>
<dbReference type="Pfam" id="PF00672">
    <property type="entry name" value="HAMP"/>
    <property type="match status" value="1"/>
</dbReference>
<dbReference type="GO" id="GO:0007165">
    <property type="term" value="P:signal transduction"/>
    <property type="evidence" value="ECO:0007669"/>
    <property type="project" value="UniProtKB-KW"/>
</dbReference>
<evidence type="ECO:0000313" key="10">
    <source>
        <dbReference type="Proteomes" id="UP000664658"/>
    </source>
</evidence>
<dbReference type="Gene3D" id="1.10.287.950">
    <property type="entry name" value="Methyl-accepting chemotaxis protein"/>
    <property type="match status" value="1"/>
</dbReference>
<evidence type="ECO:0000256" key="5">
    <source>
        <dbReference type="PROSITE-ProRule" id="PRU00284"/>
    </source>
</evidence>
<dbReference type="PROSITE" id="PS50111">
    <property type="entry name" value="CHEMOTAXIS_TRANSDUC_2"/>
    <property type="match status" value="1"/>
</dbReference>
<keyword evidence="3 5" id="KW-0807">Transducer</keyword>
<feature type="domain" description="HAMP" evidence="8">
    <location>
        <begin position="369"/>
        <end position="423"/>
    </location>
</feature>
<dbReference type="Proteomes" id="UP000664658">
    <property type="component" value="Unassembled WGS sequence"/>
</dbReference>
<dbReference type="GO" id="GO:0006935">
    <property type="term" value="P:chemotaxis"/>
    <property type="evidence" value="ECO:0007669"/>
    <property type="project" value="UniProtKB-KW"/>
</dbReference>
<evidence type="ECO:0000259" key="7">
    <source>
        <dbReference type="PROSITE" id="PS50111"/>
    </source>
</evidence>
<dbReference type="GO" id="GO:0005886">
    <property type="term" value="C:plasma membrane"/>
    <property type="evidence" value="ECO:0007669"/>
    <property type="project" value="UniProtKB-SubCell"/>
</dbReference>
<dbReference type="RefSeq" id="WP_207542226.1">
    <property type="nucleotide sequence ID" value="NZ_JAFNAA010000011.1"/>
</dbReference>
<evidence type="ECO:0000313" key="9">
    <source>
        <dbReference type="EMBL" id="MBO1108783.1"/>
    </source>
</evidence>
<keyword evidence="6" id="KW-0812">Transmembrane</keyword>
<dbReference type="CDD" id="cd11386">
    <property type="entry name" value="MCP_signal"/>
    <property type="match status" value="1"/>
</dbReference>
<dbReference type="CDD" id="cd06225">
    <property type="entry name" value="HAMP"/>
    <property type="match status" value="1"/>
</dbReference>
<evidence type="ECO:0000256" key="2">
    <source>
        <dbReference type="ARBA" id="ARBA00022500"/>
    </source>
</evidence>
<dbReference type="CDD" id="cd12913">
    <property type="entry name" value="PDC1_MCP_like"/>
    <property type="match status" value="1"/>
</dbReference>
<dbReference type="EMBL" id="JAFNAA010000011">
    <property type="protein sequence ID" value="MBO1108783.1"/>
    <property type="molecule type" value="Genomic_DNA"/>
</dbReference>
<evidence type="ECO:0000256" key="3">
    <source>
        <dbReference type="ARBA" id="ARBA00023224"/>
    </source>
</evidence>
<dbReference type="Pfam" id="PF00015">
    <property type="entry name" value="MCPsignal"/>
    <property type="match status" value="1"/>
</dbReference>
<protein>
    <submittedName>
        <fullName evidence="9">Methyl-accepting chemotaxis protein</fullName>
    </submittedName>
</protein>
<accession>A0A8I1W7G3</accession>
<comment type="caution">
    <text evidence="9">The sequence shown here is derived from an EMBL/GenBank/DDBJ whole genome shotgun (WGS) entry which is preliminary data.</text>
</comment>
<proteinExistence type="inferred from homology"/>
<dbReference type="Gene3D" id="3.30.450.20">
    <property type="entry name" value="PAS domain"/>
    <property type="match status" value="2"/>
</dbReference>
<gene>
    <name evidence="9" type="ORF">J2R62_11215</name>
</gene>
<evidence type="ECO:0000256" key="1">
    <source>
        <dbReference type="ARBA" id="ARBA00004429"/>
    </source>
</evidence>
<dbReference type="PANTHER" id="PTHR32089:SF120">
    <property type="entry name" value="METHYL-ACCEPTING CHEMOTAXIS PROTEIN TLPQ"/>
    <property type="match status" value="1"/>
</dbReference>
<reference evidence="9" key="1">
    <citation type="submission" date="2021-03" db="EMBL/GenBank/DDBJ databases">
        <title>Plesiomonas shigelloides zfcc0051, isolated from zebrafish feces.</title>
        <authorList>
            <person name="Vanderhoek Z."/>
            <person name="Gaulke C."/>
        </authorList>
    </citation>
    <scope>NUCLEOTIDE SEQUENCE</scope>
    <source>
        <strain evidence="9">Zfcc0051</strain>
    </source>
</reference>
<evidence type="ECO:0000256" key="4">
    <source>
        <dbReference type="ARBA" id="ARBA00029447"/>
    </source>
</evidence>
<organism evidence="9 10">
    <name type="scientific">Plesiomonas shigelloides</name>
    <name type="common">Aeromonas shigelloides</name>
    <dbReference type="NCBI Taxonomy" id="703"/>
    <lineage>
        <taxon>Bacteria</taxon>
        <taxon>Pseudomonadati</taxon>
        <taxon>Pseudomonadota</taxon>
        <taxon>Gammaproteobacteria</taxon>
        <taxon>Enterobacterales</taxon>
        <taxon>Enterobacteriaceae</taxon>
        <taxon>Plesiomonas</taxon>
    </lineage>
</organism>
<dbReference type="InterPro" id="IPR003660">
    <property type="entry name" value="HAMP_dom"/>
</dbReference>
<dbReference type="GO" id="GO:0004888">
    <property type="term" value="F:transmembrane signaling receptor activity"/>
    <property type="evidence" value="ECO:0007669"/>
    <property type="project" value="InterPro"/>
</dbReference>
<evidence type="ECO:0000256" key="6">
    <source>
        <dbReference type="SAM" id="Phobius"/>
    </source>
</evidence>
<keyword evidence="6" id="KW-0472">Membrane</keyword>
<dbReference type="AlphaFoldDB" id="A0A8I1W7G3"/>